<organism evidence="1 2">
    <name type="scientific">Psychrobacter glacincola</name>
    <dbReference type="NCBI Taxonomy" id="56810"/>
    <lineage>
        <taxon>Bacteria</taxon>
        <taxon>Pseudomonadati</taxon>
        <taxon>Pseudomonadota</taxon>
        <taxon>Gammaproteobacteria</taxon>
        <taxon>Moraxellales</taxon>
        <taxon>Moraxellaceae</taxon>
        <taxon>Psychrobacter</taxon>
    </lineage>
</organism>
<evidence type="ECO:0000313" key="1">
    <source>
        <dbReference type="EMBL" id="MFC6381403.1"/>
    </source>
</evidence>
<dbReference type="Proteomes" id="UP001596264">
    <property type="component" value="Unassembled WGS sequence"/>
</dbReference>
<dbReference type="RefSeq" id="WP_201562445.1">
    <property type="nucleotide sequence ID" value="NZ_CAJGZK010000008.1"/>
</dbReference>
<dbReference type="EMBL" id="JBHSTZ010000022">
    <property type="protein sequence ID" value="MFC6381403.1"/>
    <property type="molecule type" value="Genomic_DNA"/>
</dbReference>
<protein>
    <submittedName>
        <fullName evidence="1">Uncharacterized protein</fullName>
    </submittedName>
</protein>
<proteinExistence type="predicted"/>
<name>A0ABW1W702_9GAMM</name>
<accession>A0ABW1W702</accession>
<comment type="caution">
    <text evidence="1">The sequence shown here is derived from an EMBL/GenBank/DDBJ whole genome shotgun (WGS) entry which is preliminary data.</text>
</comment>
<reference evidence="2" key="1">
    <citation type="journal article" date="2019" name="Int. J. Syst. Evol. Microbiol.">
        <title>The Global Catalogue of Microorganisms (GCM) 10K type strain sequencing project: providing services to taxonomists for standard genome sequencing and annotation.</title>
        <authorList>
            <consortium name="The Broad Institute Genomics Platform"/>
            <consortium name="The Broad Institute Genome Sequencing Center for Infectious Disease"/>
            <person name="Wu L."/>
            <person name="Ma J."/>
        </authorList>
    </citation>
    <scope>NUCLEOTIDE SEQUENCE [LARGE SCALE GENOMIC DNA]</scope>
    <source>
        <strain evidence="2">CCM 2050</strain>
    </source>
</reference>
<sequence length="569" mass="67468">MFNFDELKIIKGKESQERKCGSFVGIRKDRNTKEMHFILPRGFEDFDPNYNNVKYVFFNMYKTFKKFVDERKNVEKILDDKPQSKDNVSVKGNGSYRFTDSNDNEVIMYSKIEMIEGMIEVHKELDIETLIQQSGLVEEIDYSRIDSLINNGVFLKNHSIIIDFMVGERNIIQGIPAEIIEIYCYIYNELLVELDYDINDRIKDIAYNFSYKNLTAEQGLFNEHTFDSTITILKDRLDLVHRYTAYKDSSYWLMYDAVEKFLYSGLIFDNENEEGFWGINNFSQIWEDICNTFFINNLDKSEILYCDSELNFENKLNNIIRRNFGGFGILIDRSFDNNFYIKFNENKRWMRPDLVVKNNDISSFIELLFNQGIISYKVEKNRNIFNNEYIIVSFSSKKLINYEASEQMKISAFNKFINKFEVMGFRNPRKISKKYNSLIVKKINSKLYYLNGISESIFLAEMNGIFEDDRNRHSNPDIHCIDWKYLPLSYFEENSPELKLNITKQLTYDFCLHNNPYCENKSIQSQFGIPYYTCSDEYFQLHNDEDGSLQGIQICKMNFNKIQSVYLNA</sequence>
<keyword evidence="2" id="KW-1185">Reference proteome</keyword>
<gene>
    <name evidence="1" type="ORF">ACFP58_08035</name>
</gene>
<evidence type="ECO:0000313" key="2">
    <source>
        <dbReference type="Proteomes" id="UP001596264"/>
    </source>
</evidence>